<dbReference type="Pfam" id="PF02183">
    <property type="entry name" value="HALZ"/>
    <property type="match status" value="1"/>
</dbReference>
<dbReference type="InterPro" id="IPR045224">
    <property type="entry name" value="HDZip_class_I_plant"/>
</dbReference>
<evidence type="ECO:0000313" key="14">
    <source>
        <dbReference type="Proteomes" id="UP001604277"/>
    </source>
</evidence>
<keyword evidence="2 10" id="KW-0805">Transcription regulation</keyword>
<evidence type="ECO:0000259" key="12">
    <source>
        <dbReference type="PROSITE" id="PS50071"/>
    </source>
</evidence>
<keyword evidence="6 8" id="KW-0539">Nucleus</keyword>
<keyword evidence="3 8" id="KW-0238">DNA-binding</keyword>
<proteinExistence type="inferred from homology"/>
<evidence type="ECO:0000256" key="10">
    <source>
        <dbReference type="RuleBase" id="RU369038"/>
    </source>
</evidence>
<dbReference type="GO" id="GO:0005634">
    <property type="term" value="C:nucleus"/>
    <property type="evidence" value="ECO:0007669"/>
    <property type="project" value="UniProtKB-SubCell"/>
</dbReference>
<dbReference type="PANTHER" id="PTHR24326:SF122">
    <property type="entry name" value="HOMEOBOX-LEUCINE ZIPPER PROTEIN HOX6"/>
    <property type="match status" value="1"/>
</dbReference>
<comment type="caution">
    <text evidence="13">The sequence shown here is derived from an EMBL/GenBank/DDBJ whole genome shotgun (WGS) entry which is preliminary data.</text>
</comment>
<dbReference type="SUPFAM" id="SSF46689">
    <property type="entry name" value="Homeodomain-like"/>
    <property type="match status" value="1"/>
</dbReference>
<evidence type="ECO:0000256" key="6">
    <source>
        <dbReference type="ARBA" id="ARBA00023242"/>
    </source>
</evidence>
<dbReference type="Gene3D" id="1.10.10.60">
    <property type="entry name" value="Homeodomain-like"/>
    <property type="match status" value="1"/>
</dbReference>
<protein>
    <recommendedName>
        <fullName evidence="10">Homeobox-leucine zipper protein</fullName>
    </recommendedName>
    <alternativeName>
        <fullName evidence="10">HD-ZIP protein</fullName>
    </alternativeName>
    <alternativeName>
        <fullName evidence="10">Homeodomain transcription factor</fullName>
    </alternativeName>
</protein>
<keyword evidence="4 8" id="KW-0371">Homeobox</keyword>
<comment type="subcellular location">
    <subcellularLocation>
        <location evidence="1 8 9">Nucleus</location>
    </subcellularLocation>
</comment>
<dbReference type="GO" id="GO:0000981">
    <property type="term" value="F:DNA-binding transcription factor activity, RNA polymerase II-specific"/>
    <property type="evidence" value="ECO:0007669"/>
    <property type="project" value="UniProtKB-UniRule"/>
</dbReference>
<keyword evidence="14" id="KW-1185">Reference proteome</keyword>
<dbReference type="InterPro" id="IPR000047">
    <property type="entry name" value="HTH_motif"/>
</dbReference>
<dbReference type="GO" id="GO:0003677">
    <property type="term" value="F:DNA binding"/>
    <property type="evidence" value="ECO:0007669"/>
    <property type="project" value="UniProtKB-UniRule"/>
</dbReference>
<dbReference type="InterPro" id="IPR017970">
    <property type="entry name" value="Homeobox_CS"/>
</dbReference>
<comment type="function">
    <text evidence="10">Transcription factor.</text>
</comment>
<dbReference type="PROSITE" id="PS00027">
    <property type="entry name" value="HOMEOBOX_1"/>
    <property type="match status" value="1"/>
</dbReference>
<accession>A0ABD1WD32</accession>
<evidence type="ECO:0000256" key="1">
    <source>
        <dbReference type="ARBA" id="ARBA00004123"/>
    </source>
</evidence>
<dbReference type="Proteomes" id="UP001604277">
    <property type="component" value="Unassembled WGS sequence"/>
</dbReference>
<name>A0ABD1WD32_9LAMI</name>
<evidence type="ECO:0000256" key="9">
    <source>
        <dbReference type="RuleBase" id="RU000682"/>
    </source>
</evidence>
<feature type="DNA-binding region" description="Homeobox" evidence="8">
    <location>
        <begin position="9"/>
        <end position="68"/>
    </location>
</feature>
<feature type="domain" description="Homeobox" evidence="12">
    <location>
        <begin position="7"/>
        <end position="67"/>
    </location>
</feature>
<dbReference type="Pfam" id="PF00046">
    <property type="entry name" value="Homeodomain"/>
    <property type="match status" value="1"/>
</dbReference>
<dbReference type="CDD" id="cd00086">
    <property type="entry name" value="homeodomain"/>
    <property type="match status" value="1"/>
</dbReference>
<evidence type="ECO:0000313" key="13">
    <source>
        <dbReference type="EMBL" id="KAL2547579.1"/>
    </source>
</evidence>
<keyword evidence="11" id="KW-0175">Coiled coil</keyword>
<evidence type="ECO:0000256" key="2">
    <source>
        <dbReference type="ARBA" id="ARBA00023015"/>
    </source>
</evidence>
<keyword evidence="5 10" id="KW-0804">Transcription</keyword>
<feature type="coiled-coil region" evidence="11">
    <location>
        <begin position="59"/>
        <end position="107"/>
    </location>
</feature>
<evidence type="ECO:0000256" key="4">
    <source>
        <dbReference type="ARBA" id="ARBA00023155"/>
    </source>
</evidence>
<evidence type="ECO:0000256" key="8">
    <source>
        <dbReference type="PROSITE-ProRule" id="PRU00108"/>
    </source>
</evidence>
<organism evidence="13 14">
    <name type="scientific">Forsythia ovata</name>
    <dbReference type="NCBI Taxonomy" id="205694"/>
    <lineage>
        <taxon>Eukaryota</taxon>
        <taxon>Viridiplantae</taxon>
        <taxon>Streptophyta</taxon>
        <taxon>Embryophyta</taxon>
        <taxon>Tracheophyta</taxon>
        <taxon>Spermatophyta</taxon>
        <taxon>Magnoliopsida</taxon>
        <taxon>eudicotyledons</taxon>
        <taxon>Gunneridae</taxon>
        <taxon>Pentapetalae</taxon>
        <taxon>asterids</taxon>
        <taxon>lamiids</taxon>
        <taxon>Lamiales</taxon>
        <taxon>Oleaceae</taxon>
        <taxon>Forsythieae</taxon>
        <taxon>Forsythia</taxon>
    </lineage>
</organism>
<dbReference type="InterPro" id="IPR001356">
    <property type="entry name" value="HD"/>
</dbReference>
<dbReference type="InterPro" id="IPR003106">
    <property type="entry name" value="Leu_zip_homeo"/>
</dbReference>
<gene>
    <name evidence="13" type="ORF">Fot_09109</name>
</gene>
<dbReference type="AlphaFoldDB" id="A0ABD1WD32"/>
<comment type="similarity">
    <text evidence="7 10">Belongs to the HD-ZIP homeobox family. Class I subfamily.</text>
</comment>
<evidence type="ECO:0000256" key="3">
    <source>
        <dbReference type="ARBA" id="ARBA00023125"/>
    </source>
</evidence>
<sequence>MSNIKKTSKNNSRQRFSDEQIKSLETTFEMESRPELHMKQHLANKLGLQHRQVAIWFQNKRARSKSKELERDYDMLKADYKKLASQIESLRKENQALLIQLQRLKQAEGTSDKQYENKNTKIETSEKPRFLLDTNNELGMPLCNDFTRNVDYLWEESDVPDLVQMADGYLI</sequence>
<evidence type="ECO:0000256" key="5">
    <source>
        <dbReference type="ARBA" id="ARBA00023163"/>
    </source>
</evidence>
<dbReference type="PROSITE" id="PS50071">
    <property type="entry name" value="HOMEOBOX_2"/>
    <property type="match status" value="1"/>
</dbReference>
<dbReference type="PRINTS" id="PR00031">
    <property type="entry name" value="HTHREPRESSR"/>
</dbReference>
<dbReference type="EMBL" id="JBFOLJ010000003">
    <property type="protein sequence ID" value="KAL2547579.1"/>
    <property type="molecule type" value="Genomic_DNA"/>
</dbReference>
<evidence type="ECO:0000256" key="7">
    <source>
        <dbReference type="ARBA" id="ARBA00025748"/>
    </source>
</evidence>
<evidence type="ECO:0000256" key="11">
    <source>
        <dbReference type="SAM" id="Coils"/>
    </source>
</evidence>
<reference evidence="14" key="1">
    <citation type="submission" date="2024-07" db="EMBL/GenBank/DDBJ databases">
        <title>Two chromosome-level genome assemblies of Korean endemic species Abeliophyllum distichum and Forsythia ovata (Oleaceae).</title>
        <authorList>
            <person name="Jang H."/>
        </authorList>
    </citation>
    <scope>NUCLEOTIDE SEQUENCE [LARGE SCALE GENOMIC DNA]</scope>
</reference>
<dbReference type="PANTHER" id="PTHR24326">
    <property type="entry name" value="HOMEOBOX-LEUCINE ZIPPER PROTEIN"/>
    <property type="match status" value="1"/>
</dbReference>
<dbReference type="InterPro" id="IPR009057">
    <property type="entry name" value="Homeodomain-like_sf"/>
</dbReference>
<dbReference type="SMART" id="SM00389">
    <property type="entry name" value="HOX"/>
    <property type="match status" value="1"/>
</dbReference>